<feature type="binding site" evidence="5">
    <location>
        <begin position="7"/>
        <end position="12"/>
    </location>
    <ligand>
        <name>NAD(+)</name>
        <dbReference type="ChEBI" id="CHEBI:57540"/>
    </ligand>
</feature>
<dbReference type="KEGG" id="caj:CIG1485E_0883"/>
<feature type="binding site" evidence="5">
    <location>
        <begin position="117"/>
        <end position="119"/>
    </location>
    <ligand>
        <name>NAD(+)</name>
        <dbReference type="ChEBI" id="CHEBI:57540"/>
    </ligand>
</feature>
<dbReference type="OrthoDB" id="9802969at2"/>
<dbReference type="InterPro" id="IPR015955">
    <property type="entry name" value="Lactate_DH/Glyco_Ohase_4_C"/>
</dbReference>
<feature type="domain" description="Lactate/malate dehydrogenase C-terminal" evidence="8">
    <location>
        <begin position="145"/>
        <end position="296"/>
    </location>
</feature>
<comment type="similarity">
    <text evidence="6">Belongs to the LDH/MDH superfamily.</text>
</comment>
<feature type="binding site" evidence="5">
    <location>
        <position position="94"/>
    </location>
    <ligand>
        <name>NAD(+)</name>
        <dbReference type="ChEBI" id="CHEBI:57540"/>
    </ligand>
</feature>
<feature type="binding site" evidence="5">
    <location>
        <position position="32"/>
    </location>
    <ligand>
        <name>NAD(+)</name>
        <dbReference type="ChEBI" id="CHEBI:57540"/>
    </ligand>
</feature>
<dbReference type="Gene3D" id="3.40.50.720">
    <property type="entry name" value="NAD(P)-binding Rossmann-like Domain"/>
    <property type="match status" value="1"/>
</dbReference>
<sequence>MKIAIIGAGNVGASCASLLTCKSVCEQIALIDINANLAKAKALDLSHMAAILDLDIKINGSDDYELLRDFDIVVITAGFARKDGQSREDLAKANASIVSQSAAQIAKFAPNSIIIVVTNPLDLMVYVALNASKFKPNKVIGMAGELDSGRLKFQISSQLNTNVTNCNAICLGMHNDSMICQKSSMKVGEKALSDVLSDEDIQGIIHRSRTSGAKIVELMGTSAFYGPAAGVLKLCQSIKNESNNTLVCSVCDDSLIPTGRVVKLDKNGLKEIVEPNLTNEEEAKLQNSIDNLILFINTIYK</sequence>
<dbReference type="RefSeq" id="WP_038455581.1">
    <property type="nucleotide sequence ID" value="NZ_CP009043.1"/>
</dbReference>
<evidence type="ECO:0000256" key="5">
    <source>
        <dbReference type="PIRSR" id="PIRSR000102-3"/>
    </source>
</evidence>
<dbReference type="SUPFAM" id="SSF51735">
    <property type="entry name" value="NAD(P)-binding Rossmann-fold domains"/>
    <property type="match status" value="1"/>
</dbReference>
<dbReference type="PRINTS" id="PR00086">
    <property type="entry name" value="LLDHDRGNASE"/>
</dbReference>
<dbReference type="FunFam" id="3.40.50.720:FF:000018">
    <property type="entry name" value="Malate dehydrogenase"/>
    <property type="match status" value="1"/>
</dbReference>
<keyword evidence="1 6" id="KW-0560">Oxidoreductase</keyword>
<evidence type="ECO:0000256" key="1">
    <source>
        <dbReference type="ARBA" id="ARBA00023002"/>
    </source>
</evidence>
<dbReference type="PROSITE" id="PS51257">
    <property type="entry name" value="PROKAR_LIPOPROTEIN"/>
    <property type="match status" value="1"/>
</dbReference>
<evidence type="ECO:0000259" key="7">
    <source>
        <dbReference type="Pfam" id="PF00056"/>
    </source>
</evidence>
<dbReference type="eggNOG" id="COG0039">
    <property type="taxonomic scope" value="Bacteria"/>
</dbReference>
<dbReference type="Pfam" id="PF00056">
    <property type="entry name" value="Ldh_1_N"/>
    <property type="match status" value="1"/>
</dbReference>
<dbReference type="Proteomes" id="UP000028486">
    <property type="component" value="Chromosome"/>
</dbReference>
<dbReference type="SUPFAM" id="SSF56327">
    <property type="entry name" value="LDH C-terminal domain-like"/>
    <property type="match status" value="1"/>
</dbReference>
<dbReference type="PANTHER" id="PTHR43128:SF16">
    <property type="entry name" value="L-LACTATE DEHYDROGENASE"/>
    <property type="match status" value="1"/>
</dbReference>
<evidence type="ECO:0000256" key="4">
    <source>
        <dbReference type="PIRSR" id="PIRSR000102-2"/>
    </source>
</evidence>
<evidence type="ECO:0000313" key="10">
    <source>
        <dbReference type="Proteomes" id="UP000028486"/>
    </source>
</evidence>
<dbReference type="EC" id="1.1.1.37" evidence="9"/>
<dbReference type="AlphaFoldDB" id="A0A076F9R5"/>
<feature type="binding site" evidence="4">
    <location>
        <position position="119"/>
    </location>
    <ligand>
        <name>substrate</name>
    </ligand>
</feature>
<dbReference type="Gene3D" id="3.90.110.10">
    <property type="entry name" value="Lactate dehydrogenase/glycoside hydrolase, family 4, C-terminal"/>
    <property type="match status" value="1"/>
</dbReference>
<evidence type="ECO:0000313" key="9">
    <source>
        <dbReference type="EMBL" id="AII14721.1"/>
    </source>
</evidence>
<dbReference type="InterPro" id="IPR001236">
    <property type="entry name" value="Lactate/malate_DH_N"/>
</dbReference>
<evidence type="ECO:0000256" key="3">
    <source>
        <dbReference type="PIRSR" id="PIRSR000102-1"/>
    </source>
</evidence>
<keyword evidence="10" id="KW-1185">Reference proteome</keyword>
<evidence type="ECO:0000256" key="6">
    <source>
        <dbReference type="RuleBase" id="RU003369"/>
    </source>
</evidence>
<keyword evidence="2 5" id="KW-0520">NAD</keyword>
<feature type="binding site" evidence="4">
    <location>
        <position position="150"/>
    </location>
    <ligand>
        <name>substrate</name>
    </ligand>
</feature>
<feature type="domain" description="Lactate/malate dehydrogenase N-terminal" evidence="7">
    <location>
        <begin position="1"/>
        <end position="141"/>
    </location>
</feature>
<feature type="active site" description="Proton acceptor" evidence="3">
    <location>
        <position position="174"/>
    </location>
</feature>
<dbReference type="HOGENOM" id="CLU_045401_2_1_7"/>
<dbReference type="PANTHER" id="PTHR43128">
    <property type="entry name" value="L-2-HYDROXYCARBOXYLATE DEHYDROGENASE (NAD(P)(+))"/>
    <property type="match status" value="1"/>
</dbReference>
<evidence type="ECO:0000259" key="8">
    <source>
        <dbReference type="Pfam" id="PF02866"/>
    </source>
</evidence>
<dbReference type="InterPro" id="IPR001557">
    <property type="entry name" value="L-lactate/malate_DH"/>
</dbReference>
<proteinExistence type="inferred from homology"/>
<reference evidence="10" key="1">
    <citation type="journal article" date="2014" name="Genome Announc.">
        <title>Complete Genome Sequence of Campylobacter iguaniorum Strain 1485ET, Isolated from a Bearded Dragon (Pogona vitticeps).</title>
        <authorList>
            <person name="Gilbert M.J."/>
            <person name="Miller W.G."/>
            <person name="Yee E."/>
            <person name="Kik M."/>
            <person name="Wagenaar J.A."/>
            <person name="Duim B."/>
        </authorList>
    </citation>
    <scope>NUCLEOTIDE SEQUENCE [LARGE SCALE GENOMIC DNA]</scope>
    <source>
        <strain evidence="10">1485E</strain>
    </source>
</reference>
<dbReference type="EMBL" id="CP009043">
    <property type="protein sequence ID" value="AII14721.1"/>
    <property type="molecule type" value="Genomic_DNA"/>
</dbReference>
<name>A0A076F9R5_9BACT</name>
<dbReference type="InterPro" id="IPR036291">
    <property type="entry name" value="NAD(P)-bd_dom_sf"/>
</dbReference>
<organism evidence="9 10">
    <name type="scientific">Campylobacter iguaniorum</name>
    <dbReference type="NCBI Taxonomy" id="1244531"/>
    <lineage>
        <taxon>Bacteria</taxon>
        <taxon>Pseudomonadati</taxon>
        <taxon>Campylobacterota</taxon>
        <taxon>Epsilonproteobacteria</taxon>
        <taxon>Campylobacterales</taxon>
        <taxon>Campylobacteraceae</taxon>
        <taxon>Campylobacter</taxon>
    </lineage>
</organism>
<dbReference type="GO" id="GO:0004459">
    <property type="term" value="F:L-lactate dehydrogenase (NAD+) activity"/>
    <property type="evidence" value="ECO:0007669"/>
    <property type="project" value="TreeGrafter"/>
</dbReference>
<dbReference type="NCBIfam" id="NF004863">
    <property type="entry name" value="PRK06223.1"/>
    <property type="match status" value="1"/>
</dbReference>
<dbReference type="PIRSF" id="PIRSF000102">
    <property type="entry name" value="Lac_mal_DH"/>
    <property type="match status" value="1"/>
</dbReference>
<feature type="binding site" evidence="4">
    <location>
        <position position="87"/>
    </location>
    <ligand>
        <name>substrate</name>
    </ligand>
</feature>
<gene>
    <name evidence="9" type="primary">mdh</name>
    <name evidence="9" type="ORF">CIG1485E_0883</name>
</gene>
<dbReference type="InterPro" id="IPR022383">
    <property type="entry name" value="Lactate/malate_DH_C"/>
</dbReference>
<evidence type="ECO:0000256" key="2">
    <source>
        <dbReference type="ARBA" id="ARBA00023027"/>
    </source>
</evidence>
<dbReference type="Pfam" id="PF02866">
    <property type="entry name" value="Ldh_1_C"/>
    <property type="match status" value="1"/>
</dbReference>
<dbReference type="STRING" id="1244531.CIG2463D_0882"/>
<feature type="binding site" evidence="4">
    <location>
        <position position="81"/>
    </location>
    <ligand>
        <name>substrate</name>
    </ligand>
</feature>
<dbReference type="GO" id="GO:0006089">
    <property type="term" value="P:lactate metabolic process"/>
    <property type="evidence" value="ECO:0007669"/>
    <property type="project" value="TreeGrafter"/>
</dbReference>
<dbReference type="GO" id="GO:0030060">
    <property type="term" value="F:L-malate dehydrogenase (NAD+) activity"/>
    <property type="evidence" value="ECO:0007669"/>
    <property type="project" value="UniProtKB-EC"/>
</dbReference>
<accession>A0A076F9R5</accession>
<protein>
    <submittedName>
        <fullName evidence="9">Malate dehydrogenase, NAD-dependent</fullName>
        <ecNumber evidence="9">1.1.1.37</ecNumber>
    </submittedName>
</protein>